<protein>
    <submittedName>
        <fullName evidence="2">Uncharacterized protein</fullName>
    </submittedName>
</protein>
<reference evidence="2 3" key="1">
    <citation type="journal article" date="2019" name="Sci. Rep.">
        <title>Orb-weaving spider Araneus ventricosus genome elucidates the spidroin gene catalogue.</title>
        <authorList>
            <person name="Kono N."/>
            <person name="Nakamura H."/>
            <person name="Ohtoshi R."/>
            <person name="Moran D.A.P."/>
            <person name="Shinohara A."/>
            <person name="Yoshida Y."/>
            <person name="Fujiwara M."/>
            <person name="Mori M."/>
            <person name="Tomita M."/>
            <person name="Arakawa K."/>
        </authorList>
    </citation>
    <scope>NUCLEOTIDE SEQUENCE [LARGE SCALE GENOMIC DNA]</scope>
</reference>
<feature type="non-terminal residue" evidence="2">
    <location>
        <position position="1"/>
    </location>
</feature>
<keyword evidence="1" id="KW-0812">Transmembrane</keyword>
<sequence>VQGVPYLSSAEVGWLLRWITSLSFISMSQSFIGFQAAGVEQMF</sequence>
<keyword evidence="3" id="KW-1185">Reference proteome</keyword>
<keyword evidence="1" id="KW-0472">Membrane</keyword>
<organism evidence="2 3">
    <name type="scientific">Araneus ventricosus</name>
    <name type="common">Orbweaver spider</name>
    <name type="synonym">Epeira ventricosa</name>
    <dbReference type="NCBI Taxonomy" id="182803"/>
    <lineage>
        <taxon>Eukaryota</taxon>
        <taxon>Metazoa</taxon>
        <taxon>Ecdysozoa</taxon>
        <taxon>Arthropoda</taxon>
        <taxon>Chelicerata</taxon>
        <taxon>Arachnida</taxon>
        <taxon>Araneae</taxon>
        <taxon>Araneomorphae</taxon>
        <taxon>Entelegynae</taxon>
        <taxon>Araneoidea</taxon>
        <taxon>Araneidae</taxon>
        <taxon>Araneus</taxon>
    </lineage>
</organism>
<feature type="transmembrane region" description="Helical" evidence="1">
    <location>
        <begin position="15"/>
        <end position="34"/>
    </location>
</feature>
<gene>
    <name evidence="2" type="ORF">AVEN_184996-2_1</name>
</gene>
<dbReference type="EMBL" id="BGPR01014435">
    <property type="protein sequence ID" value="GBN65199.1"/>
    <property type="molecule type" value="Genomic_DNA"/>
</dbReference>
<comment type="caution">
    <text evidence="2">The sequence shown here is derived from an EMBL/GenBank/DDBJ whole genome shotgun (WGS) entry which is preliminary data.</text>
</comment>
<keyword evidence="1" id="KW-1133">Transmembrane helix</keyword>
<accession>A0A4Y2QPT9</accession>
<evidence type="ECO:0000313" key="2">
    <source>
        <dbReference type="EMBL" id="GBN65199.1"/>
    </source>
</evidence>
<dbReference type="AlphaFoldDB" id="A0A4Y2QPT9"/>
<evidence type="ECO:0000256" key="1">
    <source>
        <dbReference type="SAM" id="Phobius"/>
    </source>
</evidence>
<dbReference type="Proteomes" id="UP000499080">
    <property type="component" value="Unassembled WGS sequence"/>
</dbReference>
<name>A0A4Y2QPT9_ARAVE</name>
<evidence type="ECO:0000313" key="3">
    <source>
        <dbReference type="Proteomes" id="UP000499080"/>
    </source>
</evidence>
<proteinExistence type="predicted"/>